<evidence type="ECO:0000259" key="1">
    <source>
        <dbReference type="Pfam" id="PF01695"/>
    </source>
</evidence>
<comment type="caution">
    <text evidence="3">The sequence shown here is derived from an EMBL/GenBank/DDBJ whole genome shotgun (WGS) entry which is preliminary data.</text>
</comment>
<dbReference type="Proteomes" id="UP000628775">
    <property type="component" value="Unassembled WGS sequence"/>
</dbReference>
<dbReference type="EMBL" id="BMIR01000020">
    <property type="protein sequence ID" value="GGE51908.1"/>
    <property type="molecule type" value="Genomic_DNA"/>
</dbReference>
<reference evidence="3" key="2">
    <citation type="submission" date="2020-09" db="EMBL/GenBank/DDBJ databases">
        <authorList>
            <person name="Sun Q."/>
            <person name="Zhou Y."/>
        </authorList>
    </citation>
    <scope>NUCLEOTIDE SEQUENCE</scope>
    <source>
        <strain evidence="3">CGMCC 1.15371</strain>
    </source>
</reference>
<proteinExistence type="predicted"/>
<dbReference type="GO" id="GO:0006260">
    <property type="term" value="P:DNA replication"/>
    <property type="evidence" value="ECO:0007669"/>
    <property type="project" value="TreeGrafter"/>
</dbReference>
<dbReference type="Gene3D" id="3.40.50.300">
    <property type="entry name" value="P-loop containing nucleotide triphosphate hydrolases"/>
    <property type="match status" value="1"/>
</dbReference>
<dbReference type="PANTHER" id="PTHR30050">
    <property type="entry name" value="CHROMOSOMAL REPLICATION INITIATOR PROTEIN DNAA"/>
    <property type="match status" value="1"/>
</dbReference>
<reference evidence="3" key="1">
    <citation type="journal article" date="2014" name="Int. J. Syst. Evol. Microbiol.">
        <title>Complete genome sequence of Corynebacterium casei LMG S-19264T (=DSM 44701T), isolated from a smear-ripened cheese.</title>
        <authorList>
            <consortium name="US DOE Joint Genome Institute (JGI-PGF)"/>
            <person name="Walter F."/>
            <person name="Albersmeier A."/>
            <person name="Kalinowski J."/>
            <person name="Ruckert C."/>
        </authorList>
    </citation>
    <scope>NUCLEOTIDE SEQUENCE</scope>
    <source>
        <strain evidence="3">CGMCC 1.15371</strain>
    </source>
</reference>
<keyword evidence="4" id="KW-1185">Reference proteome</keyword>
<protein>
    <submittedName>
        <fullName evidence="3">Primosomal protein DnaI</fullName>
    </submittedName>
</protein>
<evidence type="ECO:0000259" key="2">
    <source>
        <dbReference type="Pfam" id="PF07319"/>
    </source>
</evidence>
<evidence type="ECO:0000313" key="4">
    <source>
        <dbReference type="Proteomes" id="UP000628775"/>
    </source>
</evidence>
<dbReference type="InterPro" id="IPR027417">
    <property type="entry name" value="P-loop_NTPase"/>
</dbReference>
<evidence type="ECO:0000313" key="3">
    <source>
        <dbReference type="EMBL" id="GGE51908.1"/>
    </source>
</evidence>
<dbReference type="RefSeq" id="WP_188696993.1">
    <property type="nucleotide sequence ID" value="NZ_BMIR01000020.1"/>
</dbReference>
<feature type="domain" description="IstB-like ATP-binding" evidence="1">
    <location>
        <begin position="163"/>
        <end position="307"/>
    </location>
</feature>
<dbReference type="Pfam" id="PF07319">
    <property type="entry name" value="DnaI_N"/>
    <property type="match status" value="1"/>
</dbReference>
<dbReference type="AlphaFoldDB" id="A0A8J2YL71"/>
<dbReference type="NCBIfam" id="NF006505">
    <property type="entry name" value="PRK08939.1"/>
    <property type="match status" value="1"/>
</dbReference>
<dbReference type="GO" id="GO:0005524">
    <property type="term" value="F:ATP binding"/>
    <property type="evidence" value="ECO:0007669"/>
    <property type="project" value="InterPro"/>
</dbReference>
<organism evidence="3 4">
    <name type="scientific">Pullulanibacillus camelliae</name>
    <dbReference type="NCBI Taxonomy" id="1707096"/>
    <lineage>
        <taxon>Bacteria</taxon>
        <taxon>Bacillati</taxon>
        <taxon>Bacillota</taxon>
        <taxon>Bacilli</taxon>
        <taxon>Bacillales</taxon>
        <taxon>Sporolactobacillaceae</taxon>
        <taxon>Pullulanibacillus</taxon>
    </lineage>
</organism>
<name>A0A8J2YL71_9BACL</name>
<dbReference type="SUPFAM" id="SSF52540">
    <property type="entry name" value="P-loop containing nucleoside triphosphate hydrolases"/>
    <property type="match status" value="1"/>
</dbReference>
<dbReference type="PANTHER" id="PTHR30050:SF8">
    <property type="entry name" value="PRIMOSOMAL PROTEIN DNAI"/>
    <property type="match status" value="1"/>
</dbReference>
<gene>
    <name evidence="3" type="ORF">GCM10011391_33410</name>
</gene>
<dbReference type="InterPro" id="IPR009928">
    <property type="entry name" value="DnaI_N"/>
</dbReference>
<dbReference type="Pfam" id="PF01695">
    <property type="entry name" value="IstB_IS21"/>
    <property type="match status" value="1"/>
</dbReference>
<feature type="domain" description="Primosomal DnaI N-terminal" evidence="2">
    <location>
        <begin position="1"/>
        <end position="97"/>
    </location>
</feature>
<sequence length="315" mass="35827">MQSIQSTLRRMAGSQSIAEKNNKLLQALKEHPKLVAFLQVHPAVTDEQLLKGLPKVYEYVEASHSCEACQGLASCKNLLKGYQPELFIDKGALAITYKPCRMLEEDEQKRRQASLLQGLYVPKDVLKVTFKTIDIKERGRHDALEAAGRFVEGYSRNPSEVKGLYLHGKFGVGKTYIMGAIMNALAEQKGVESLMVYTPDFFRELRGAIQENTLNEKIEYLQKVPVLILDDIGAENMSPWVRDEVLGSILQHRMMESLPTLYTSNYDYDELEEHLSYSNKSGVEELKAKRLMERIRYYTVSVAVTGENRRAVDNR</sequence>
<accession>A0A8J2YL71</accession>
<dbReference type="CDD" id="cd00009">
    <property type="entry name" value="AAA"/>
    <property type="match status" value="1"/>
</dbReference>
<dbReference type="InterPro" id="IPR002611">
    <property type="entry name" value="IstB_ATP-bd"/>
</dbReference>